<dbReference type="InterPro" id="IPR006726">
    <property type="entry name" value="PHBA_efflux_AaeB/fusaric-R"/>
</dbReference>
<feature type="transmembrane region" description="Helical" evidence="7">
    <location>
        <begin position="175"/>
        <end position="201"/>
    </location>
</feature>
<feature type="transmembrane region" description="Helical" evidence="7">
    <location>
        <begin position="126"/>
        <end position="145"/>
    </location>
</feature>
<keyword evidence="4 7" id="KW-0812">Transmembrane</keyword>
<evidence type="ECO:0000256" key="2">
    <source>
        <dbReference type="ARBA" id="ARBA00022448"/>
    </source>
</evidence>
<evidence type="ECO:0000313" key="10">
    <source>
        <dbReference type="Proteomes" id="UP000032673"/>
    </source>
</evidence>
<evidence type="ECO:0000256" key="1">
    <source>
        <dbReference type="ARBA" id="ARBA00004651"/>
    </source>
</evidence>
<dbReference type="PANTHER" id="PTHR30509:SF9">
    <property type="entry name" value="MULTIDRUG RESISTANCE PROTEIN MDTO"/>
    <property type="match status" value="1"/>
</dbReference>
<dbReference type="EMBL" id="BAMW01000015">
    <property type="protein sequence ID" value="GAN62856.1"/>
    <property type="molecule type" value="Genomic_DNA"/>
</dbReference>
<comment type="subcellular location">
    <subcellularLocation>
        <location evidence="1">Cell membrane</location>
        <topology evidence="1">Multi-pass membrane protein</topology>
    </subcellularLocation>
</comment>
<feature type="transmembrane region" description="Helical" evidence="7">
    <location>
        <begin position="474"/>
        <end position="494"/>
    </location>
</feature>
<sequence>MMRENDLSVFAFSLSAYLPARVRQWASQISEQRTSLNETTPFAWLFAPSPANLGFALRTTCAALLALTIALWMEMDSPQWAPMTAWIVAQNSRGQSLSKAKWRLAGTFIGAVAGVAYLAAFPQSPWLLFPALAVGAGICCGYATFLRNFRSYALVLIAFTCTIIVLSAANQPDNVFMIALSRTTYITLGILCESGLAMLFAPRLDHVAQQEILGRLQDALCGACRGMTDLLLGHQDGLFRSRALLGSIPSLADQTEFSDIEMGPHSHAGDHARASLGAISTFLARGLSLHIHMRAAAPLPEVFQNTLQKISLLLSQVPNQLMGDHPVEAATSIRLMLQHHRSDCLQRAVDHLVRFQNLRLTNTSPTPEMRDLLESRILEGALAKLLLELDVALAHFIATQHPLPHDHFRFDQHPEKDFTLALNNGLRSAVAICIGGLLWEVTAWPEGAIVAMFVAVTSTRFSSFENPVQASNGFLRGAVWAAIVSFFLVFWILPQQASNETLLASLFFPMLVGGLALRSPAFGGTAAPYNNFLPFMVGPANHTRMDEIMWLNSTPAVVLGIGLGVWVFRLVLPFDAAAERWRLRRKLVRDLRNLASSQKDFSTSDWIALSGGRLAQIIRHAGTSPDPVTEAYLAGAMGLMTIGLVVLRLQHVLTYENLPTEQAQSIQHVLKTISHIHGYSLQPAQAASHALEKALQAALKKHNLSTHLELARAVGSLEVLRHELAENATFLDMTRRFHVRAPQNNRP</sequence>
<dbReference type="EMBL" id="BJXQ01000002">
    <property type="protein sequence ID" value="GEN02425.1"/>
    <property type="molecule type" value="Genomic_DNA"/>
</dbReference>
<accession>A0A6N3T1Y3</accession>
<feature type="transmembrane region" description="Helical" evidence="7">
    <location>
        <begin position="549"/>
        <end position="572"/>
    </location>
</feature>
<keyword evidence="5 7" id="KW-1133">Transmembrane helix</keyword>
<evidence type="ECO:0000256" key="7">
    <source>
        <dbReference type="SAM" id="Phobius"/>
    </source>
</evidence>
<feature type="transmembrane region" description="Helical" evidence="7">
    <location>
        <begin position="429"/>
        <end position="454"/>
    </location>
</feature>
<reference evidence="8 10" key="1">
    <citation type="submission" date="2012-11" db="EMBL/GenBank/DDBJ databases">
        <title>Whole genome sequence of Acetobacter indonesiensis 5H-1.</title>
        <authorList>
            <person name="Azuma Y."/>
            <person name="Higashiura N."/>
            <person name="Hirakawa H."/>
            <person name="Matsushita K."/>
        </authorList>
    </citation>
    <scope>NUCLEOTIDE SEQUENCE [LARGE SCALE GENOMIC DNA]</scope>
    <source>
        <strain evidence="8 10">5H-1</strain>
    </source>
</reference>
<gene>
    <name evidence="8" type="ORF">Abin_015_142</name>
    <name evidence="9" type="ORF">AIN02nite_04500</name>
</gene>
<evidence type="ECO:0000313" key="11">
    <source>
        <dbReference type="Proteomes" id="UP000321104"/>
    </source>
</evidence>
<feature type="transmembrane region" description="Helical" evidence="7">
    <location>
        <begin position="102"/>
        <end position="120"/>
    </location>
</feature>
<dbReference type="Pfam" id="PF04632">
    <property type="entry name" value="FUSC"/>
    <property type="match status" value="1"/>
</dbReference>
<protein>
    <submittedName>
        <fullName evidence="8">Fusaric acid resistance protein FusB</fullName>
    </submittedName>
</protein>
<evidence type="ECO:0000313" key="9">
    <source>
        <dbReference type="EMBL" id="GEN02425.1"/>
    </source>
</evidence>
<reference evidence="9 11" key="2">
    <citation type="submission" date="2019-07" db="EMBL/GenBank/DDBJ databases">
        <title>Whole genome shotgun sequence of Acetobacter indonesiensis NBRC 16471.</title>
        <authorList>
            <person name="Hosoyama A."/>
            <person name="Uohara A."/>
            <person name="Ohji S."/>
            <person name="Ichikawa N."/>
        </authorList>
    </citation>
    <scope>NUCLEOTIDE SEQUENCE [LARGE SCALE GENOMIC DNA]</scope>
    <source>
        <strain evidence="9 11">NBRC 16471</strain>
    </source>
</reference>
<organism evidence="9 11">
    <name type="scientific">Acetobacter indonesiensis</name>
    <dbReference type="NCBI Taxonomy" id="104101"/>
    <lineage>
        <taxon>Bacteria</taxon>
        <taxon>Pseudomonadati</taxon>
        <taxon>Pseudomonadota</taxon>
        <taxon>Alphaproteobacteria</taxon>
        <taxon>Acetobacterales</taxon>
        <taxon>Acetobacteraceae</taxon>
        <taxon>Acetobacter</taxon>
    </lineage>
</organism>
<keyword evidence="6 7" id="KW-0472">Membrane</keyword>
<dbReference type="AlphaFoldDB" id="A0A6N3T1Y3"/>
<dbReference type="Proteomes" id="UP000032673">
    <property type="component" value="Unassembled WGS sequence"/>
</dbReference>
<dbReference type="GO" id="GO:0022857">
    <property type="term" value="F:transmembrane transporter activity"/>
    <property type="evidence" value="ECO:0007669"/>
    <property type="project" value="InterPro"/>
</dbReference>
<keyword evidence="10" id="KW-1185">Reference proteome</keyword>
<feature type="transmembrane region" description="Helical" evidence="7">
    <location>
        <begin position="152"/>
        <end position="169"/>
    </location>
</feature>
<dbReference type="GO" id="GO:0005886">
    <property type="term" value="C:plasma membrane"/>
    <property type="evidence" value="ECO:0007669"/>
    <property type="project" value="UniProtKB-SubCell"/>
</dbReference>
<evidence type="ECO:0000313" key="8">
    <source>
        <dbReference type="EMBL" id="GAN62856.1"/>
    </source>
</evidence>
<proteinExistence type="predicted"/>
<evidence type="ECO:0000256" key="6">
    <source>
        <dbReference type="ARBA" id="ARBA00023136"/>
    </source>
</evidence>
<dbReference type="Proteomes" id="UP000321104">
    <property type="component" value="Unassembled WGS sequence"/>
</dbReference>
<keyword evidence="2" id="KW-0813">Transport</keyword>
<dbReference type="PANTHER" id="PTHR30509">
    <property type="entry name" value="P-HYDROXYBENZOIC ACID EFFLUX PUMP SUBUNIT-RELATED"/>
    <property type="match status" value="1"/>
</dbReference>
<keyword evidence="3" id="KW-1003">Cell membrane</keyword>
<evidence type="ECO:0000256" key="5">
    <source>
        <dbReference type="ARBA" id="ARBA00022989"/>
    </source>
</evidence>
<comment type="caution">
    <text evidence="9">The sequence shown here is derived from an EMBL/GenBank/DDBJ whole genome shotgun (WGS) entry which is preliminary data.</text>
</comment>
<feature type="transmembrane region" description="Helical" evidence="7">
    <location>
        <begin position="506"/>
        <end position="529"/>
    </location>
</feature>
<evidence type="ECO:0000256" key="4">
    <source>
        <dbReference type="ARBA" id="ARBA00022692"/>
    </source>
</evidence>
<evidence type="ECO:0000256" key="3">
    <source>
        <dbReference type="ARBA" id="ARBA00022475"/>
    </source>
</evidence>
<name>A0A6N3T1Y3_9PROT</name>